<evidence type="ECO:0000256" key="1">
    <source>
        <dbReference type="ARBA" id="ARBA00004123"/>
    </source>
</evidence>
<dbReference type="InterPro" id="IPR003954">
    <property type="entry name" value="RRM_euk-type"/>
</dbReference>
<sequence>MFSPHRSEKKTNNGNSCEETQRTNSLSEINWSWLFSLPKKNEKRKMSRIRILNLPKECTEQMLKSHLTSNLPHSAPAMDITDCSLKRGSDGKIRMGFVGFRTAAAGQFALKHFNASYLRNCKMRVEPATGLNESITTTNLKKKVESGHRTMPAYIQGGSSGEATEGGELYGGKRPRPGNEPATRSGGAQTTATTPDVNEINDDDDEATKRLKLRRKEFVESRMNSGAANVPSWTSEVMLPQGATVGYQENDDEANVLLAPTAAAASSGVLDDEAAMEKQQTLGSMGDLDFLASLGGNIATSATAAAGDDAGLPDNEGDHQDSLDVTAPQPSVDKKPSLTQASSGGAGVSQHQKVVSSSSNKVDEVDLVRTSRRVLVRGIPFIANEDDVKNFFSSKIGSIEAVHIPLTKDTKQSKGAAFVRFVSPEDAVTCMTSLQGAVFMGRLIKVVGVEDDPYAKKAEETAARLTAAANNGAAAVPQSDFKSKRAEDRKTTDASGASWNATFVNTHTAVESVAKRMGIVSSDIVSVEHKGAAVRAAIAEAFLTSEVKAVLGDEGIDLDALNGVAHSALKARSNVTILVKNLSPKVDLGQLSKMFLKFGTLDATAIPTSGAFALYRFLHAQDARVAFQRLAYKPFCGQPLFLEWAPMGSINDSEEEDDKQPATSSGDAAAVDAPAASLAAKTQQLTLYVTNLPFQITDDQFTTFLQDACPRLTTNFTKLIKSVKLDTKGFCHINCADASAFNYLLSKINGRTFEGRKLSCVAAKDSVVDRNAGKPPAAAADDDAFKSAAAVGGRAATLHGVGGGSVPPGCNPLKLIVKNLPFEATEKDLRELFSAFTEIKAVRVPKKVNNFGAHRDNNHRGFGFVEFLTEQEAASALKALTSTHLYGRHLVLQYAKMGAE</sequence>
<dbReference type="Proteomes" id="UP000051952">
    <property type="component" value="Unassembled WGS sequence"/>
</dbReference>
<feature type="compositionally biased region" description="Polar residues" evidence="6">
    <location>
        <begin position="186"/>
        <end position="196"/>
    </location>
</feature>
<feature type="domain" description="RRM" evidence="7">
    <location>
        <begin position="372"/>
        <end position="451"/>
    </location>
</feature>
<feature type="compositionally biased region" description="Basic and acidic residues" evidence="6">
    <location>
        <begin position="1"/>
        <end position="11"/>
    </location>
</feature>
<dbReference type="PANTHER" id="PTHR48039">
    <property type="entry name" value="RNA-BINDING MOTIF PROTEIN 14B"/>
    <property type="match status" value="1"/>
</dbReference>
<dbReference type="GO" id="GO:0005730">
    <property type="term" value="C:nucleolus"/>
    <property type="evidence" value="ECO:0007669"/>
    <property type="project" value="TreeGrafter"/>
</dbReference>
<gene>
    <name evidence="8" type="ORF">BSAL_00650</name>
</gene>
<keyword evidence="9" id="KW-1185">Reference proteome</keyword>
<feature type="region of interest" description="Disordered" evidence="6">
    <location>
        <begin position="305"/>
        <end position="362"/>
    </location>
</feature>
<feature type="region of interest" description="Disordered" evidence="6">
    <location>
        <begin position="1"/>
        <end position="21"/>
    </location>
</feature>
<keyword evidence="4" id="KW-0539">Nucleus</keyword>
<comment type="subcellular location">
    <subcellularLocation>
        <location evidence="1">Nucleus</location>
    </subcellularLocation>
</comment>
<organism evidence="8 9">
    <name type="scientific">Bodo saltans</name>
    <name type="common">Flagellated protozoan</name>
    <dbReference type="NCBI Taxonomy" id="75058"/>
    <lineage>
        <taxon>Eukaryota</taxon>
        <taxon>Discoba</taxon>
        <taxon>Euglenozoa</taxon>
        <taxon>Kinetoplastea</taxon>
        <taxon>Metakinetoplastina</taxon>
        <taxon>Eubodonida</taxon>
        <taxon>Bodonidae</taxon>
        <taxon>Bodo</taxon>
    </lineage>
</organism>
<evidence type="ECO:0000256" key="2">
    <source>
        <dbReference type="ARBA" id="ARBA00022737"/>
    </source>
</evidence>
<dbReference type="SMART" id="SM00361">
    <property type="entry name" value="RRM_1"/>
    <property type="match status" value="1"/>
</dbReference>
<reference evidence="9" key="1">
    <citation type="submission" date="2015-09" db="EMBL/GenBank/DDBJ databases">
        <authorList>
            <consortium name="Pathogen Informatics"/>
        </authorList>
    </citation>
    <scope>NUCLEOTIDE SEQUENCE [LARGE SCALE GENOMIC DNA]</scope>
    <source>
        <strain evidence="9">Lake Konstanz</strain>
    </source>
</reference>
<keyword evidence="3 5" id="KW-0694">RNA-binding</keyword>
<dbReference type="SUPFAM" id="SSF54928">
    <property type="entry name" value="RNA-binding domain, RBD"/>
    <property type="match status" value="3"/>
</dbReference>
<dbReference type="PANTHER" id="PTHR48039:SF5">
    <property type="entry name" value="RNA-BINDING PROTEIN 28"/>
    <property type="match status" value="1"/>
</dbReference>
<dbReference type="PROSITE" id="PS50102">
    <property type="entry name" value="RRM"/>
    <property type="match status" value="4"/>
</dbReference>
<evidence type="ECO:0000256" key="4">
    <source>
        <dbReference type="ARBA" id="ARBA00023242"/>
    </source>
</evidence>
<keyword evidence="2" id="KW-0677">Repeat</keyword>
<dbReference type="Pfam" id="PF00076">
    <property type="entry name" value="RRM_1"/>
    <property type="match status" value="2"/>
</dbReference>
<feature type="domain" description="RRM" evidence="7">
    <location>
        <begin position="813"/>
        <end position="897"/>
    </location>
</feature>
<accession>A0A0S4J8G6</accession>
<dbReference type="CDD" id="cd12317">
    <property type="entry name" value="RRM4_RBM19_RRM3_MRD1"/>
    <property type="match status" value="1"/>
</dbReference>
<dbReference type="VEuPathDB" id="TriTrypDB:BSAL_00650"/>
<dbReference type="GO" id="GO:0003729">
    <property type="term" value="F:mRNA binding"/>
    <property type="evidence" value="ECO:0007669"/>
    <property type="project" value="TreeGrafter"/>
</dbReference>
<proteinExistence type="predicted"/>
<feature type="domain" description="RRM" evidence="7">
    <location>
        <begin position="575"/>
        <end position="647"/>
    </location>
</feature>
<dbReference type="InterPro" id="IPR000504">
    <property type="entry name" value="RRM_dom"/>
</dbReference>
<dbReference type="InterPro" id="IPR012677">
    <property type="entry name" value="Nucleotide-bd_a/b_plait_sf"/>
</dbReference>
<dbReference type="EMBL" id="CYKH01001251">
    <property type="protein sequence ID" value="CUG86178.1"/>
    <property type="molecule type" value="Genomic_DNA"/>
</dbReference>
<name>A0A0S4J8G6_BODSA</name>
<dbReference type="Gene3D" id="3.30.70.330">
    <property type="match status" value="5"/>
</dbReference>
<dbReference type="SMART" id="SM00360">
    <property type="entry name" value="RRM"/>
    <property type="match status" value="5"/>
</dbReference>
<feature type="region of interest" description="Disordered" evidence="6">
    <location>
        <begin position="140"/>
        <end position="207"/>
    </location>
</feature>
<feature type="domain" description="RRM" evidence="7">
    <location>
        <begin position="685"/>
        <end position="765"/>
    </location>
</feature>
<evidence type="ECO:0000256" key="3">
    <source>
        <dbReference type="ARBA" id="ARBA00022884"/>
    </source>
</evidence>
<evidence type="ECO:0000313" key="9">
    <source>
        <dbReference type="Proteomes" id="UP000051952"/>
    </source>
</evidence>
<dbReference type="OMA" id="THFMGRR"/>
<evidence type="ECO:0000259" key="7">
    <source>
        <dbReference type="PROSITE" id="PS50102"/>
    </source>
</evidence>
<evidence type="ECO:0000256" key="6">
    <source>
        <dbReference type="SAM" id="MobiDB-lite"/>
    </source>
</evidence>
<dbReference type="AlphaFoldDB" id="A0A0S4J8G6"/>
<protein>
    <submittedName>
        <fullName evidence="8">RNA-binding protein, putative</fullName>
    </submittedName>
</protein>
<dbReference type="InterPro" id="IPR035979">
    <property type="entry name" value="RBD_domain_sf"/>
</dbReference>
<dbReference type="CDD" id="cd12320">
    <property type="entry name" value="RRM6_RBM19_RRM5_MRD1"/>
    <property type="match status" value="1"/>
</dbReference>
<feature type="compositionally biased region" description="Low complexity" evidence="6">
    <location>
        <begin position="348"/>
        <end position="360"/>
    </location>
</feature>
<evidence type="ECO:0000313" key="8">
    <source>
        <dbReference type="EMBL" id="CUG86178.1"/>
    </source>
</evidence>
<evidence type="ECO:0000256" key="5">
    <source>
        <dbReference type="PROSITE-ProRule" id="PRU00176"/>
    </source>
</evidence>
<feature type="compositionally biased region" description="Polar residues" evidence="6">
    <location>
        <begin position="12"/>
        <end position="21"/>
    </location>
</feature>
<dbReference type="OrthoDB" id="439639at2759"/>
<dbReference type="InterPro" id="IPR051945">
    <property type="entry name" value="RRM_MRD1_RNA_proc_ribogen"/>
</dbReference>